<keyword evidence="3" id="KW-0493">Microtubule</keyword>
<evidence type="ECO:0000256" key="2">
    <source>
        <dbReference type="ARBA" id="ARBA00023186"/>
    </source>
</evidence>
<comment type="subunit">
    <text evidence="3">Supercomplex made of cofactors A to E. Cofactors A and D function by capturing and stabilizing tubulin in a quasi-native conformation. Cofactor E binds to the cofactor D-tubulin complex; interaction with cofactor C then causes the release of tubulin polypeptides that are committed to the native state.</text>
</comment>
<protein>
    <recommendedName>
        <fullName evidence="3">Tubulin-specific chaperone A</fullName>
    </recommendedName>
</protein>
<name>A0A7J6U3K5_PEROL</name>
<feature type="non-terminal residue" evidence="4">
    <location>
        <position position="168"/>
    </location>
</feature>
<dbReference type="EMBL" id="JABANO010006702">
    <property type="protein sequence ID" value="KAF4751336.1"/>
    <property type="molecule type" value="Genomic_DNA"/>
</dbReference>
<reference evidence="4 5" key="1">
    <citation type="submission" date="2020-04" db="EMBL/GenBank/DDBJ databases">
        <title>Perkinsus olseni comparative genomics.</title>
        <authorList>
            <person name="Bogema D.R."/>
        </authorList>
    </citation>
    <scope>NUCLEOTIDE SEQUENCE [LARGE SCALE GENOMIC DNA]</scope>
    <source>
        <strain evidence="4 5">ATCC PRA-207</strain>
    </source>
</reference>
<evidence type="ECO:0000313" key="4">
    <source>
        <dbReference type="EMBL" id="KAF4751336.1"/>
    </source>
</evidence>
<dbReference type="Proteomes" id="UP000553632">
    <property type="component" value="Unassembled WGS sequence"/>
</dbReference>
<dbReference type="GO" id="GO:0007021">
    <property type="term" value="P:tubulin complex assembly"/>
    <property type="evidence" value="ECO:0007669"/>
    <property type="project" value="UniProtKB-UniRule"/>
</dbReference>
<comment type="subcellular location">
    <subcellularLocation>
        <location evidence="3">Cytoplasm</location>
        <location evidence="3">Cytoskeleton</location>
    </subcellularLocation>
</comment>
<comment type="similarity">
    <text evidence="1 3">Belongs to the TBCA family.</text>
</comment>
<comment type="caution">
    <text evidence="4">The sequence shown here is derived from an EMBL/GenBank/DDBJ whole genome shotgun (WGS) entry which is preliminary data.</text>
</comment>
<keyword evidence="5" id="KW-1185">Reference proteome</keyword>
<sequence>ARGPPRDPKAKKLYVATNALKRIIKDAKYYREEEDRLRDRRRERLQRGGDGAVLAADLKHMDDVIKETQAMGPVVHDQFIAAYKTLFSMLSDGSFPSDTTVPSQVEAEEPLSEEELQVLNARCELDNAEKILLAGNQEDLLREIQGEVRAAAKGEGSRGDEEEEEEEF</sequence>
<proteinExistence type="inferred from homology"/>
<dbReference type="GO" id="GO:0007023">
    <property type="term" value="P:post-chaperonin tubulin folding pathway"/>
    <property type="evidence" value="ECO:0007669"/>
    <property type="project" value="UniProtKB-UniRule"/>
</dbReference>
<dbReference type="GO" id="GO:0005874">
    <property type="term" value="C:microtubule"/>
    <property type="evidence" value="ECO:0007669"/>
    <property type="project" value="UniProtKB-KW"/>
</dbReference>
<dbReference type="AlphaFoldDB" id="A0A7J6U3K5"/>
<keyword evidence="3" id="KW-0963">Cytoplasm</keyword>
<gene>
    <name evidence="4" type="ORF">FOZ63_030661</name>
</gene>
<dbReference type="SUPFAM" id="SSF46988">
    <property type="entry name" value="Tubulin chaperone cofactor A"/>
    <property type="match status" value="1"/>
</dbReference>
<evidence type="ECO:0000256" key="3">
    <source>
        <dbReference type="RuleBase" id="RU364030"/>
    </source>
</evidence>
<evidence type="ECO:0000256" key="1">
    <source>
        <dbReference type="ARBA" id="ARBA00006806"/>
    </source>
</evidence>
<dbReference type="Pfam" id="PF02970">
    <property type="entry name" value="TBCA"/>
    <property type="match status" value="1"/>
</dbReference>
<accession>A0A7J6U3K5</accession>
<evidence type="ECO:0000313" key="5">
    <source>
        <dbReference type="Proteomes" id="UP000553632"/>
    </source>
</evidence>
<dbReference type="Gene3D" id="1.20.58.90">
    <property type="match status" value="1"/>
</dbReference>
<dbReference type="GO" id="GO:0048487">
    <property type="term" value="F:beta-tubulin binding"/>
    <property type="evidence" value="ECO:0007669"/>
    <property type="project" value="InterPro"/>
</dbReference>
<organism evidence="4 5">
    <name type="scientific">Perkinsus olseni</name>
    <name type="common">Perkinsus atlanticus</name>
    <dbReference type="NCBI Taxonomy" id="32597"/>
    <lineage>
        <taxon>Eukaryota</taxon>
        <taxon>Sar</taxon>
        <taxon>Alveolata</taxon>
        <taxon>Perkinsozoa</taxon>
        <taxon>Perkinsea</taxon>
        <taxon>Perkinsida</taxon>
        <taxon>Perkinsidae</taxon>
        <taxon>Perkinsus</taxon>
    </lineage>
</organism>
<dbReference type="InterPro" id="IPR004226">
    <property type="entry name" value="TBCA"/>
</dbReference>
<keyword evidence="3" id="KW-0206">Cytoskeleton</keyword>
<dbReference type="InterPro" id="IPR036126">
    <property type="entry name" value="TBCA_sf"/>
</dbReference>
<keyword evidence="2 3" id="KW-0143">Chaperone</keyword>